<proteinExistence type="inferred from homology"/>
<feature type="chain" id="PRO_5019105061" evidence="6">
    <location>
        <begin position="19"/>
        <end position="240"/>
    </location>
</feature>
<dbReference type="AlphaFoldDB" id="A0A453FJX4"/>
<keyword evidence="5" id="KW-0472">Membrane</keyword>
<keyword evidence="4" id="KW-1133">Transmembrane helix</keyword>
<feature type="signal peptide" evidence="6">
    <location>
        <begin position="1"/>
        <end position="18"/>
    </location>
</feature>
<evidence type="ECO:0000313" key="8">
    <source>
        <dbReference type="Proteomes" id="UP000015105"/>
    </source>
</evidence>
<dbReference type="Pfam" id="PF00860">
    <property type="entry name" value="Xan_ur_permease"/>
    <property type="match status" value="1"/>
</dbReference>
<dbReference type="PANTHER" id="PTHR11119">
    <property type="entry name" value="XANTHINE-URACIL / VITAMIN C PERMEASE FAMILY MEMBER"/>
    <property type="match status" value="1"/>
</dbReference>
<evidence type="ECO:0000256" key="2">
    <source>
        <dbReference type="ARBA" id="ARBA00008821"/>
    </source>
</evidence>
<dbReference type="InterPro" id="IPR006043">
    <property type="entry name" value="NCS2"/>
</dbReference>
<reference evidence="7" key="3">
    <citation type="journal article" date="2017" name="Nature">
        <title>Genome sequence of the progenitor of the wheat D genome Aegilops tauschii.</title>
        <authorList>
            <person name="Luo M.C."/>
            <person name="Gu Y.Q."/>
            <person name="Puiu D."/>
            <person name="Wang H."/>
            <person name="Twardziok S.O."/>
            <person name="Deal K.R."/>
            <person name="Huo N."/>
            <person name="Zhu T."/>
            <person name="Wang L."/>
            <person name="Wang Y."/>
            <person name="McGuire P.E."/>
            <person name="Liu S."/>
            <person name="Long H."/>
            <person name="Ramasamy R.K."/>
            <person name="Rodriguez J.C."/>
            <person name="Van S.L."/>
            <person name="Yuan L."/>
            <person name="Wang Z."/>
            <person name="Xia Z."/>
            <person name="Xiao L."/>
            <person name="Anderson O.D."/>
            <person name="Ouyang S."/>
            <person name="Liang Y."/>
            <person name="Zimin A.V."/>
            <person name="Pertea G."/>
            <person name="Qi P."/>
            <person name="Bennetzen J.L."/>
            <person name="Dai X."/>
            <person name="Dawson M.W."/>
            <person name="Muller H.G."/>
            <person name="Kugler K."/>
            <person name="Rivarola-Duarte L."/>
            <person name="Spannagl M."/>
            <person name="Mayer K.F.X."/>
            <person name="Lu F.H."/>
            <person name="Bevan M.W."/>
            <person name="Leroy P."/>
            <person name="Li P."/>
            <person name="You F.M."/>
            <person name="Sun Q."/>
            <person name="Liu Z."/>
            <person name="Lyons E."/>
            <person name="Wicker T."/>
            <person name="Salzberg S.L."/>
            <person name="Devos K.M."/>
            <person name="Dvorak J."/>
        </authorList>
    </citation>
    <scope>NUCLEOTIDE SEQUENCE [LARGE SCALE GENOMIC DNA]</scope>
    <source>
        <strain evidence="7">cv. AL8/78</strain>
    </source>
</reference>
<dbReference type="EnsemblPlants" id="AET3Gv20700200.27">
    <property type="protein sequence ID" value="AET3Gv20700200.27"/>
    <property type="gene ID" value="AET3Gv20700200"/>
</dbReference>
<reference evidence="7" key="5">
    <citation type="journal article" date="2021" name="G3 (Bethesda)">
        <title>Aegilops tauschii genome assembly Aet v5.0 features greater sequence contiguity and improved annotation.</title>
        <authorList>
            <person name="Wang L."/>
            <person name="Zhu T."/>
            <person name="Rodriguez J.C."/>
            <person name="Deal K.R."/>
            <person name="Dubcovsky J."/>
            <person name="McGuire P.E."/>
            <person name="Lux T."/>
            <person name="Spannagl M."/>
            <person name="Mayer K.F.X."/>
            <person name="Baldrich P."/>
            <person name="Meyers B.C."/>
            <person name="Huo N."/>
            <person name="Gu Y.Q."/>
            <person name="Zhou H."/>
            <person name="Devos K.M."/>
            <person name="Bennetzen J.L."/>
            <person name="Unver T."/>
            <person name="Budak H."/>
            <person name="Gulick P.J."/>
            <person name="Galiba G."/>
            <person name="Kalapos B."/>
            <person name="Nelson D.R."/>
            <person name="Li P."/>
            <person name="You F.M."/>
            <person name="Luo M.C."/>
            <person name="Dvorak J."/>
        </authorList>
    </citation>
    <scope>NUCLEOTIDE SEQUENCE [LARGE SCALE GENOMIC DNA]</scope>
    <source>
        <strain evidence="7">cv. AL8/78</strain>
    </source>
</reference>
<keyword evidence="8" id="KW-1185">Reference proteome</keyword>
<protein>
    <submittedName>
        <fullName evidence="7">Uncharacterized protein</fullName>
    </submittedName>
</protein>
<keyword evidence="3" id="KW-0812">Transmembrane</keyword>
<dbReference type="GO" id="GO:0016020">
    <property type="term" value="C:membrane"/>
    <property type="evidence" value="ECO:0007669"/>
    <property type="project" value="UniProtKB-SubCell"/>
</dbReference>
<reference evidence="8" key="2">
    <citation type="journal article" date="2017" name="Nat. Plants">
        <title>The Aegilops tauschii genome reveals multiple impacts of transposons.</title>
        <authorList>
            <person name="Zhao G."/>
            <person name="Zou C."/>
            <person name="Li K."/>
            <person name="Wang K."/>
            <person name="Li T."/>
            <person name="Gao L."/>
            <person name="Zhang X."/>
            <person name="Wang H."/>
            <person name="Yang Z."/>
            <person name="Liu X."/>
            <person name="Jiang W."/>
            <person name="Mao L."/>
            <person name="Kong X."/>
            <person name="Jiao Y."/>
            <person name="Jia J."/>
        </authorList>
    </citation>
    <scope>NUCLEOTIDE SEQUENCE [LARGE SCALE GENOMIC DNA]</scope>
    <source>
        <strain evidence="8">cv. AL8/78</strain>
    </source>
</reference>
<dbReference type="Proteomes" id="UP000015105">
    <property type="component" value="Chromosome 3D"/>
</dbReference>
<sequence>IPILERFSLFICIALVWAYAQILTSGGAYNHSTEVTQINCRTDRANLISSAPWIKIPYPLQWGAPTFSAGQSFGMVSAVLVSLIESTASYSAAARLASATPPPAHILSRGIGWQGIGILLCGLFGTGTGSTVSVENVGLLGSTRIGSRRVIQICAGFMIFFSMLGEIWSAVRLHPVHHLCRGVLRPVRTSCRGGALLLAVHQHELHAQPVHRRRVHLPWLVRAGVLLPLQHGCPAWSCAH</sequence>
<reference evidence="7" key="4">
    <citation type="submission" date="2019-03" db="UniProtKB">
        <authorList>
            <consortium name="EnsemblPlants"/>
        </authorList>
    </citation>
    <scope>IDENTIFICATION</scope>
</reference>
<comment type="subcellular location">
    <subcellularLocation>
        <location evidence="1">Membrane</location>
        <topology evidence="1">Multi-pass membrane protein</topology>
    </subcellularLocation>
</comment>
<evidence type="ECO:0000313" key="7">
    <source>
        <dbReference type="EnsemblPlants" id="AET3Gv20700200.27"/>
    </source>
</evidence>
<keyword evidence="6" id="KW-0732">Signal</keyword>
<evidence type="ECO:0000256" key="5">
    <source>
        <dbReference type="ARBA" id="ARBA00023136"/>
    </source>
</evidence>
<dbReference type="GO" id="GO:0022857">
    <property type="term" value="F:transmembrane transporter activity"/>
    <property type="evidence" value="ECO:0007669"/>
    <property type="project" value="InterPro"/>
</dbReference>
<accession>A0A453FJX4</accession>
<evidence type="ECO:0000256" key="4">
    <source>
        <dbReference type="ARBA" id="ARBA00022989"/>
    </source>
</evidence>
<evidence type="ECO:0000256" key="6">
    <source>
        <dbReference type="SAM" id="SignalP"/>
    </source>
</evidence>
<dbReference type="Gramene" id="AET3Gv20700200.27">
    <property type="protein sequence ID" value="AET3Gv20700200.27"/>
    <property type="gene ID" value="AET3Gv20700200"/>
</dbReference>
<evidence type="ECO:0000256" key="3">
    <source>
        <dbReference type="ARBA" id="ARBA00022692"/>
    </source>
</evidence>
<evidence type="ECO:0000256" key="1">
    <source>
        <dbReference type="ARBA" id="ARBA00004141"/>
    </source>
</evidence>
<comment type="similarity">
    <text evidence="2">Belongs to the nucleobase:cation symporter-2 (NCS2) (TC 2.A.40) family.</text>
</comment>
<reference evidence="8" key="1">
    <citation type="journal article" date="2014" name="Science">
        <title>Ancient hybridizations among the ancestral genomes of bread wheat.</title>
        <authorList>
            <consortium name="International Wheat Genome Sequencing Consortium,"/>
            <person name="Marcussen T."/>
            <person name="Sandve S.R."/>
            <person name="Heier L."/>
            <person name="Spannagl M."/>
            <person name="Pfeifer M."/>
            <person name="Jakobsen K.S."/>
            <person name="Wulff B.B."/>
            <person name="Steuernagel B."/>
            <person name="Mayer K.F."/>
            <person name="Olsen O.A."/>
        </authorList>
    </citation>
    <scope>NUCLEOTIDE SEQUENCE [LARGE SCALE GENOMIC DNA]</scope>
    <source>
        <strain evidence="8">cv. AL8/78</strain>
    </source>
</reference>
<organism evidence="7 8">
    <name type="scientific">Aegilops tauschii subsp. strangulata</name>
    <name type="common">Goatgrass</name>
    <dbReference type="NCBI Taxonomy" id="200361"/>
    <lineage>
        <taxon>Eukaryota</taxon>
        <taxon>Viridiplantae</taxon>
        <taxon>Streptophyta</taxon>
        <taxon>Embryophyta</taxon>
        <taxon>Tracheophyta</taxon>
        <taxon>Spermatophyta</taxon>
        <taxon>Magnoliopsida</taxon>
        <taxon>Liliopsida</taxon>
        <taxon>Poales</taxon>
        <taxon>Poaceae</taxon>
        <taxon>BOP clade</taxon>
        <taxon>Pooideae</taxon>
        <taxon>Triticodae</taxon>
        <taxon>Triticeae</taxon>
        <taxon>Triticinae</taxon>
        <taxon>Aegilops</taxon>
    </lineage>
</organism>
<name>A0A453FJX4_AEGTS</name>